<name>A0A2H4SAV9_CORMI</name>
<dbReference type="SUPFAM" id="SSF51045">
    <property type="entry name" value="WW domain"/>
    <property type="match status" value="1"/>
</dbReference>
<dbReference type="AlphaFoldDB" id="A0A2H4SAV9"/>
<feature type="compositionally biased region" description="Pro residues" evidence="1">
    <location>
        <begin position="83"/>
        <end position="100"/>
    </location>
</feature>
<feature type="compositionally biased region" description="Low complexity" evidence="1">
    <location>
        <begin position="136"/>
        <end position="151"/>
    </location>
</feature>
<sequence>MVSPAPEAQTGSLENAAQDQSNAAPPSNQSASIAEPSDGTPVGAEATHSGEDQDEKHTETAAPSAKQEDLEDGEVDPAADSSPPLPKGPTPGGPPLPSEPVPEDDGWDCQFDANSQAWFFHNRFTGKTQWDNPRMPSAAPGTGIAAGAASALPPPPAHEEPAAGGYNPAIHGDYDPNAWYAKGTQEDEVQVADTAAAAELYAATATFNRFSGGFQSEDAGPGRHGDEAKSHRQMNAYFDVDAASAAHDGRSLKAERQSKKPSKSEVKAFKEKRRVRKEEKRRAWLRD</sequence>
<feature type="region of interest" description="Disordered" evidence="1">
    <location>
        <begin position="126"/>
        <end position="170"/>
    </location>
</feature>
<feature type="compositionally biased region" description="Basic and acidic residues" evidence="1">
    <location>
        <begin position="248"/>
        <end position="269"/>
    </location>
</feature>
<reference evidence="3 4" key="1">
    <citation type="journal article" date="2017" name="BMC Genomics">
        <title>Chromosome level assembly and secondary metabolite potential of the parasitic fungus Cordyceps militaris.</title>
        <authorList>
            <person name="Kramer G.J."/>
            <person name="Nodwell J.R."/>
        </authorList>
    </citation>
    <scope>NUCLEOTIDE SEQUENCE [LARGE SCALE GENOMIC DNA]</scope>
    <source>
        <strain evidence="3 4">ATCC 34164</strain>
    </source>
</reference>
<dbReference type="PROSITE" id="PS01159">
    <property type="entry name" value="WW_DOMAIN_1"/>
    <property type="match status" value="1"/>
</dbReference>
<gene>
    <name evidence="3" type="ORF">A9K55_006131</name>
</gene>
<feature type="compositionally biased region" description="Basic and acidic residues" evidence="1">
    <location>
        <begin position="48"/>
        <end position="59"/>
    </location>
</feature>
<proteinExistence type="predicted"/>
<dbReference type="OrthoDB" id="2444812at2759"/>
<feature type="compositionally biased region" description="Basic and acidic residues" evidence="1">
    <location>
        <begin position="276"/>
        <end position="287"/>
    </location>
</feature>
<dbReference type="EMBL" id="CP023323">
    <property type="protein sequence ID" value="ATY60250.1"/>
    <property type="molecule type" value="Genomic_DNA"/>
</dbReference>
<dbReference type="InterPro" id="IPR001202">
    <property type="entry name" value="WW_dom"/>
</dbReference>
<dbReference type="Pfam" id="PF00397">
    <property type="entry name" value="WW"/>
    <property type="match status" value="1"/>
</dbReference>
<dbReference type="PROSITE" id="PS50020">
    <property type="entry name" value="WW_DOMAIN_2"/>
    <property type="match status" value="1"/>
</dbReference>
<feature type="region of interest" description="Disordered" evidence="1">
    <location>
        <begin position="1"/>
        <end position="113"/>
    </location>
</feature>
<dbReference type="VEuPathDB" id="FungiDB:CCM_02817"/>
<protein>
    <submittedName>
        <fullName evidence="3">WW domain</fullName>
    </submittedName>
</protein>
<dbReference type="Proteomes" id="UP000323067">
    <property type="component" value="Chromosome vi"/>
</dbReference>
<dbReference type="VEuPathDB" id="FungiDB:A9K55_006131"/>
<evidence type="ECO:0000256" key="1">
    <source>
        <dbReference type="SAM" id="MobiDB-lite"/>
    </source>
</evidence>
<evidence type="ECO:0000313" key="3">
    <source>
        <dbReference type="EMBL" id="ATY60250.1"/>
    </source>
</evidence>
<evidence type="ECO:0000259" key="2">
    <source>
        <dbReference type="PROSITE" id="PS50020"/>
    </source>
</evidence>
<dbReference type="SMART" id="SM00456">
    <property type="entry name" value="WW"/>
    <property type="match status" value="1"/>
</dbReference>
<dbReference type="Gene3D" id="2.20.70.10">
    <property type="match status" value="1"/>
</dbReference>
<feature type="compositionally biased region" description="Polar residues" evidence="1">
    <location>
        <begin position="9"/>
        <end position="19"/>
    </location>
</feature>
<feature type="region of interest" description="Disordered" evidence="1">
    <location>
        <begin position="248"/>
        <end position="287"/>
    </location>
</feature>
<evidence type="ECO:0000313" key="4">
    <source>
        <dbReference type="Proteomes" id="UP000323067"/>
    </source>
</evidence>
<accession>A0A2H4SAV9</accession>
<feature type="domain" description="WW" evidence="2">
    <location>
        <begin position="101"/>
        <end position="135"/>
    </location>
</feature>
<dbReference type="CDD" id="cd00201">
    <property type="entry name" value="WW"/>
    <property type="match status" value="1"/>
</dbReference>
<organism evidence="3 4">
    <name type="scientific">Cordyceps militaris</name>
    <name type="common">Caterpillar fungus</name>
    <name type="synonym">Clavaria militaris</name>
    <dbReference type="NCBI Taxonomy" id="73501"/>
    <lineage>
        <taxon>Eukaryota</taxon>
        <taxon>Fungi</taxon>
        <taxon>Dikarya</taxon>
        <taxon>Ascomycota</taxon>
        <taxon>Pezizomycotina</taxon>
        <taxon>Sordariomycetes</taxon>
        <taxon>Hypocreomycetidae</taxon>
        <taxon>Hypocreales</taxon>
        <taxon>Cordycipitaceae</taxon>
        <taxon>Cordyceps</taxon>
    </lineage>
</organism>
<feature type="compositionally biased region" description="Low complexity" evidence="1">
    <location>
        <begin position="20"/>
        <end position="34"/>
    </location>
</feature>
<dbReference type="InterPro" id="IPR036020">
    <property type="entry name" value="WW_dom_sf"/>
</dbReference>